<sequence>MKKVVFLLLFGFLVSCNSNKTEQSSPTEQTLTEIKLDSLGIENFFADSTLKNISASEIKDLTQNLPDTSLFAGLDDGFLRLDSIKKAGEYENYLSKLDIGMYKDIRGVHFKDIKLSNSASLKLWGFDYSSYEACPYSNGKVVFISKFVNGKNVECVPFSYYHNWADAPFYENFKTNSVFDENAKMSVVEYQVSGGLDEKDKEYTNKATVKREFKMGI</sequence>
<evidence type="ECO:0000256" key="1">
    <source>
        <dbReference type="SAM" id="SignalP"/>
    </source>
</evidence>
<organism evidence="2 3">
    <name type="scientific">Lacihabitans soyangensis</name>
    <dbReference type="NCBI Taxonomy" id="869394"/>
    <lineage>
        <taxon>Bacteria</taxon>
        <taxon>Pseudomonadati</taxon>
        <taxon>Bacteroidota</taxon>
        <taxon>Cytophagia</taxon>
        <taxon>Cytophagales</taxon>
        <taxon>Leadbetterellaceae</taxon>
        <taxon>Lacihabitans</taxon>
    </lineage>
</organism>
<accession>A0AAE3KUZ4</accession>
<comment type="caution">
    <text evidence="2">The sequence shown here is derived from an EMBL/GenBank/DDBJ whole genome shotgun (WGS) entry which is preliminary data.</text>
</comment>
<evidence type="ECO:0000313" key="2">
    <source>
        <dbReference type="EMBL" id="MCP9765474.1"/>
    </source>
</evidence>
<evidence type="ECO:0008006" key="4">
    <source>
        <dbReference type="Google" id="ProtNLM"/>
    </source>
</evidence>
<dbReference type="PROSITE" id="PS51257">
    <property type="entry name" value="PROKAR_LIPOPROTEIN"/>
    <property type="match status" value="1"/>
</dbReference>
<evidence type="ECO:0000313" key="3">
    <source>
        <dbReference type="Proteomes" id="UP001204144"/>
    </source>
</evidence>
<dbReference type="RefSeq" id="WP_255039168.1">
    <property type="nucleotide sequence ID" value="NZ_RJUF01000183.1"/>
</dbReference>
<feature type="signal peptide" evidence="1">
    <location>
        <begin position="1"/>
        <end position="20"/>
    </location>
</feature>
<reference evidence="2 3" key="1">
    <citation type="submission" date="2018-11" db="EMBL/GenBank/DDBJ databases">
        <title>Novel bacteria species description.</title>
        <authorList>
            <person name="Han J.-H."/>
        </authorList>
    </citation>
    <scope>NUCLEOTIDE SEQUENCE [LARGE SCALE GENOMIC DNA]</scope>
    <source>
        <strain evidence="2 3">KCTC23259</strain>
    </source>
</reference>
<feature type="chain" id="PRO_5042144306" description="Lipoprotein" evidence="1">
    <location>
        <begin position="21"/>
        <end position="217"/>
    </location>
</feature>
<keyword evidence="1" id="KW-0732">Signal</keyword>
<name>A0AAE3KUZ4_9BACT</name>
<dbReference type="EMBL" id="RJUF01000183">
    <property type="protein sequence ID" value="MCP9765474.1"/>
    <property type="molecule type" value="Genomic_DNA"/>
</dbReference>
<protein>
    <recommendedName>
        <fullName evidence="4">Lipoprotein</fullName>
    </recommendedName>
</protein>
<dbReference type="AlphaFoldDB" id="A0AAE3KUZ4"/>
<keyword evidence="3" id="KW-1185">Reference proteome</keyword>
<gene>
    <name evidence="2" type="ORF">EGI31_21275</name>
</gene>
<proteinExistence type="predicted"/>
<dbReference type="Proteomes" id="UP001204144">
    <property type="component" value="Unassembled WGS sequence"/>
</dbReference>